<dbReference type="Pfam" id="PF01636">
    <property type="entry name" value="APH"/>
    <property type="match status" value="1"/>
</dbReference>
<evidence type="ECO:0000313" key="3">
    <source>
        <dbReference type="Proteomes" id="UP000000323"/>
    </source>
</evidence>
<dbReference type="STRING" id="525904.Tter_0329"/>
<dbReference type="InterPro" id="IPR002575">
    <property type="entry name" value="Aminoglycoside_PTrfase"/>
</dbReference>
<dbReference type="OrthoDB" id="9805159at2"/>
<dbReference type="Gene3D" id="3.90.1200.10">
    <property type="match status" value="1"/>
</dbReference>
<dbReference type="KEGG" id="ttr:Tter_0329"/>
<keyword evidence="3" id="KW-1185">Reference proteome</keyword>
<keyword evidence="2" id="KW-0808">Transferase</keyword>
<evidence type="ECO:0000259" key="1">
    <source>
        <dbReference type="Pfam" id="PF01636"/>
    </source>
</evidence>
<sequence length="485" mass="54975">MNNKLYISNKYNNLVEALHDALERASLDLQLPAYLESNRWFGAHTRHLQSARFERWVEVPNSGGACLCVVTAIDASNNLTDYLLYLRPAEPEEEQTEIADGMQFEDARQALLRLLTDDQSLSGFRLDAVAEVVTTPRCEGEGRTLQGEQSNTSVILDESCIMKLYRKLEQGRNPEIELGRYLSNLRFDKTPSLLAFLKLSSSDGYDVDALVLHEYVPNQGDCWSWALQKARLFLENVEQDSEAGAWLDQETETLQGASNIGSTLAEFHSLLARADIEGLQPEQASQQDFDNWVESVQNEANNALEALNRVQYPDESLKNLVAEATSLQPDPPSQLGLKTRIHGDLHLGQLLVGKDRFLIIDLEGEPAKPLFERNSLESPLVDVAGMLRSWNYVAMSLSKQYPEKKTLLSIWENLVSNQFLRSYIDAADSSDTKFLPQDDQSTRQLLDLFKLRKALYELRYELDYRPDWVDIPAVSIKNLLESNLR</sequence>
<dbReference type="EMBL" id="CP001825">
    <property type="protein sequence ID" value="ACZ41251.1"/>
    <property type="molecule type" value="Genomic_DNA"/>
</dbReference>
<accession>D1CE95</accession>
<evidence type="ECO:0000313" key="2">
    <source>
        <dbReference type="EMBL" id="ACZ41251.1"/>
    </source>
</evidence>
<dbReference type="eggNOG" id="COG3281">
    <property type="taxonomic scope" value="Bacteria"/>
</dbReference>
<feature type="domain" description="Aminoglycoside phosphotransferase" evidence="1">
    <location>
        <begin position="148"/>
        <end position="363"/>
    </location>
</feature>
<name>D1CE95_THET1</name>
<dbReference type="RefSeq" id="WP_012874286.1">
    <property type="nucleotide sequence ID" value="NC_013525.1"/>
</dbReference>
<dbReference type="Proteomes" id="UP000000323">
    <property type="component" value="Chromosome 1"/>
</dbReference>
<dbReference type="HOGENOM" id="CLU_029675_2_0_0"/>
<organism evidence="2 3">
    <name type="scientific">Thermobaculum terrenum (strain ATCC BAA-798 / CCMEE 7001 / YNP1)</name>
    <dbReference type="NCBI Taxonomy" id="525904"/>
    <lineage>
        <taxon>Bacteria</taxon>
        <taxon>Bacillati</taxon>
        <taxon>Chloroflexota</taxon>
        <taxon>Chloroflexia</taxon>
        <taxon>Candidatus Thermobaculales</taxon>
        <taxon>Candidatus Thermobaculaceae</taxon>
        <taxon>Thermobaculum</taxon>
    </lineage>
</organism>
<gene>
    <name evidence="2" type="ordered locus">Tter_0329</name>
</gene>
<reference evidence="3" key="1">
    <citation type="journal article" date="2010" name="Stand. Genomic Sci.">
        <title>Complete genome sequence of 'Thermobaculum terrenum' type strain (YNP1).</title>
        <authorList>
            <person name="Kiss H."/>
            <person name="Cleland D."/>
            <person name="Lapidus A."/>
            <person name="Lucas S."/>
            <person name="Glavina Del Rio T."/>
            <person name="Nolan M."/>
            <person name="Tice H."/>
            <person name="Han C."/>
            <person name="Goodwin L."/>
            <person name="Pitluck S."/>
            <person name="Liolios K."/>
            <person name="Ivanova N."/>
            <person name="Mavromatis K."/>
            <person name="Ovchinnikova G."/>
            <person name="Pati A."/>
            <person name="Chen A."/>
            <person name="Palaniappan K."/>
            <person name="Land M."/>
            <person name="Hauser L."/>
            <person name="Chang Y."/>
            <person name="Jeffries C."/>
            <person name="Lu M."/>
            <person name="Brettin T."/>
            <person name="Detter J."/>
            <person name="Goker M."/>
            <person name="Tindall B."/>
            <person name="Beck B."/>
            <person name="McDermott T."/>
            <person name="Woyke T."/>
            <person name="Bristow J."/>
            <person name="Eisen J."/>
            <person name="Markowitz V."/>
            <person name="Hugenholtz P."/>
            <person name="Kyrpides N."/>
            <person name="Klenk H."/>
            <person name="Cheng J."/>
        </authorList>
    </citation>
    <scope>NUCLEOTIDE SEQUENCE [LARGE SCALE GENOMIC DNA]</scope>
    <source>
        <strain evidence="3">ATCC BAA-798 / YNP1</strain>
    </source>
</reference>
<protein>
    <submittedName>
        <fullName evidence="2">Aminoglycoside phosphotransferase</fullName>
    </submittedName>
</protein>
<proteinExistence type="predicted"/>
<dbReference type="SUPFAM" id="SSF56112">
    <property type="entry name" value="Protein kinase-like (PK-like)"/>
    <property type="match status" value="1"/>
</dbReference>
<dbReference type="InterPro" id="IPR011009">
    <property type="entry name" value="Kinase-like_dom_sf"/>
</dbReference>
<dbReference type="AlphaFoldDB" id="D1CE95"/>
<dbReference type="GO" id="GO:0016740">
    <property type="term" value="F:transferase activity"/>
    <property type="evidence" value="ECO:0007669"/>
    <property type="project" value="UniProtKB-KW"/>
</dbReference>